<comment type="similarity">
    <text evidence="3">Belongs to the FdhD family.</text>
</comment>
<dbReference type="GO" id="GO:0016783">
    <property type="term" value="F:sulfurtransferase activity"/>
    <property type="evidence" value="ECO:0007669"/>
    <property type="project" value="InterPro"/>
</dbReference>
<dbReference type="AlphaFoldDB" id="A0A0P9AFD7"/>
<dbReference type="PANTHER" id="PTHR30592">
    <property type="entry name" value="FORMATE DEHYDROGENASE"/>
    <property type="match status" value="1"/>
</dbReference>
<dbReference type="STRING" id="36849.OXPF_22400"/>
<evidence type="ECO:0000313" key="5">
    <source>
        <dbReference type="Proteomes" id="UP000050326"/>
    </source>
</evidence>
<dbReference type="RefSeq" id="WP_054875274.1">
    <property type="nucleotide sequence ID" value="NZ_LKET01000032.1"/>
</dbReference>
<dbReference type="PIRSF" id="PIRSF015626">
    <property type="entry name" value="FdhD"/>
    <property type="match status" value="1"/>
</dbReference>
<keyword evidence="2 3" id="KW-0501">Molybdenum cofactor biosynthesis</keyword>
<dbReference type="Proteomes" id="UP000050326">
    <property type="component" value="Unassembled WGS sequence"/>
</dbReference>
<sequence length="257" mass="28589">MKGYKELDIEKYDISGERNNVSDFIVEESPLNIFVNNMYYITLMCTPVEVEELCIGYLFSEAIIESQDDIENIEISTEDIVFIKLKKDIVLREDATRVLVSGCGKGMAGANIITQKDLLEVDSTEKFEAEFFLKHMKEFSSMSGLFKLTGCAHSSCVCGENGNELLSDDIGRHNAIDKTIGKCILNNVDVKKRMLFTSGRVSSDSVIKAIKAGFPILASHSAPTSLAVEIAARLNLTLIGFVRGKRMNIYSHPERII</sequence>
<name>A0A0P9AFD7_9CLOT</name>
<evidence type="ECO:0000256" key="1">
    <source>
        <dbReference type="ARBA" id="ARBA00022490"/>
    </source>
</evidence>
<dbReference type="Pfam" id="PF02634">
    <property type="entry name" value="FdhD-NarQ"/>
    <property type="match status" value="1"/>
</dbReference>
<dbReference type="GO" id="GO:0005737">
    <property type="term" value="C:cytoplasm"/>
    <property type="evidence" value="ECO:0007669"/>
    <property type="project" value="UniProtKB-SubCell"/>
</dbReference>
<protein>
    <recommendedName>
        <fullName evidence="3">Sulfur carrier protein FdhD</fullName>
    </recommendedName>
</protein>
<dbReference type="InterPro" id="IPR003786">
    <property type="entry name" value="FdhD"/>
</dbReference>
<dbReference type="PANTHER" id="PTHR30592:SF1">
    <property type="entry name" value="SULFUR CARRIER PROTEIN FDHD"/>
    <property type="match status" value="1"/>
</dbReference>
<feature type="active site" description="Cysteine persulfide intermediate" evidence="3">
    <location>
        <position position="103"/>
    </location>
</feature>
<comment type="subcellular location">
    <subcellularLocation>
        <location evidence="3">Cytoplasm</location>
    </subcellularLocation>
</comment>
<keyword evidence="5" id="KW-1185">Reference proteome</keyword>
<keyword evidence="1 3" id="KW-0963">Cytoplasm</keyword>
<dbReference type="GO" id="GO:0097163">
    <property type="term" value="F:sulfur carrier activity"/>
    <property type="evidence" value="ECO:0007669"/>
    <property type="project" value="UniProtKB-UniRule"/>
</dbReference>
<evidence type="ECO:0000313" key="4">
    <source>
        <dbReference type="EMBL" id="KPU44074.1"/>
    </source>
</evidence>
<dbReference type="GO" id="GO:0006777">
    <property type="term" value="P:Mo-molybdopterin cofactor biosynthetic process"/>
    <property type="evidence" value="ECO:0007669"/>
    <property type="project" value="UniProtKB-UniRule"/>
</dbReference>
<dbReference type="NCBIfam" id="TIGR00129">
    <property type="entry name" value="fdhD_narQ"/>
    <property type="match status" value="1"/>
</dbReference>
<dbReference type="SUPFAM" id="SSF53927">
    <property type="entry name" value="Cytidine deaminase-like"/>
    <property type="match status" value="1"/>
</dbReference>
<evidence type="ECO:0000256" key="3">
    <source>
        <dbReference type="HAMAP-Rule" id="MF_00187"/>
    </source>
</evidence>
<dbReference type="Gene3D" id="3.10.20.10">
    <property type="match status" value="1"/>
</dbReference>
<accession>A0A0P9AFD7</accession>
<proteinExistence type="inferred from homology"/>
<feature type="binding site" evidence="3">
    <location>
        <begin position="241"/>
        <end position="246"/>
    </location>
    <ligand>
        <name>Mo-bis(molybdopterin guanine dinucleotide)</name>
        <dbReference type="ChEBI" id="CHEBI:60539"/>
    </ligand>
</feature>
<comment type="function">
    <text evidence="3">Required for formate dehydrogenase (FDH) activity. Acts as a sulfur carrier protein that transfers sulfur from IscS to the molybdenum cofactor prior to its insertion into FDH.</text>
</comment>
<dbReference type="Gene3D" id="3.40.140.10">
    <property type="entry name" value="Cytidine Deaminase, domain 2"/>
    <property type="match status" value="1"/>
</dbReference>
<evidence type="ECO:0000256" key="2">
    <source>
        <dbReference type="ARBA" id="ARBA00023150"/>
    </source>
</evidence>
<comment type="caution">
    <text evidence="4">The sequence shown here is derived from an EMBL/GenBank/DDBJ whole genome shotgun (WGS) entry which is preliminary data.</text>
</comment>
<dbReference type="OrthoDB" id="9782042at2"/>
<gene>
    <name evidence="3 4" type="primary">fdhD</name>
    <name evidence="4" type="ORF">OXPF_22400</name>
</gene>
<dbReference type="EMBL" id="LKET01000032">
    <property type="protein sequence ID" value="KPU44074.1"/>
    <property type="molecule type" value="Genomic_DNA"/>
</dbReference>
<dbReference type="PATRIC" id="fig|36849.3.peg.2361"/>
<reference evidence="4 5" key="1">
    <citation type="submission" date="2015-09" db="EMBL/GenBank/DDBJ databases">
        <title>Genome sequence of Oxobacter pfennigii DSM 3222.</title>
        <authorList>
            <person name="Poehlein A."/>
            <person name="Bengelsdorf F.R."/>
            <person name="Schiel-Bengelsdorf B."/>
            <person name="Duerre P."/>
            <person name="Daniel R."/>
        </authorList>
    </citation>
    <scope>NUCLEOTIDE SEQUENCE [LARGE SCALE GENOMIC DNA]</scope>
    <source>
        <strain evidence="4 5">DSM 3222</strain>
    </source>
</reference>
<organism evidence="4 5">
    <name type="scientific">Oxobacter pfennigii</name>
    <dbReference type="NCBI Taxonomy" id="36849"/>
    <lineage>
        <taxon>Bacteria</taxon>
        <taxon>Bacillati</taxon>
        <taxon>Bacillota</taxon>
        <taxon>Clostridia</taxon>
        <taxon>Eubacteriales</taxon>
        <taxon>Clostridiaceae</taxon>
        <taxon>Oxobacter</taxon>
    </lineage>
</organism>
<dbReference type="InterPro" id="IPR016193">
    <property type="entry name" value="Cytidine_deaminase-like"/>
</dbReference>
<dbReference type="HAMAP" id="MF_00187">
    <property type="entry name" value="FdhD"/>
    <property type="match status" value="1"/>
</dbReference>